<accession>A0A3E0VCY1</accession>
<organism evidence="2 3">
    <name type="scientific">Subtercola boreus</name>
    <dbReference type="NCBI Taxonomy" id="120213"/>
    <lineage>
        <taxon>Bacteria</taxon>
        <taxon>Bacillati</taxon>
        <taxon>Actinomycetota</taxon>
        <taxon>Actinomycetes</taxon>
        <taxon>Micrococcales</taxon>
        <taxon>Microbacteriaceae</taxon>
        <taxon>Subtercola</taxon>
    </lineage>
</organism>
<dbReference type="PANTHER" id="PTHR41386">
    <property type="entry name" value="INTEGRAL MEMBRANE PROTEIN-RELATED"/>
    <property type="match status" value="1"/>
</dbReference>
<evidence type="ECO:0000313" key="3">
    <source>
        <dbReference type="Proteomes" id="UP000256709"/>
    </source>
</evidence>
<name>A0A3E0VCY1_9MICO</name>
<dbReference type="EMBL" id="NBXA01000026">
    <property type="protein sequence ID" value="RFA07764.1"/>
    <property type="molecule type" value="Genomic_DNA"/>
</dbReference>
<dbReference type="AlphaFoldDB" id="A0A3E0VCY1"/>
<evidence type="ECO:0000256" key="1">
    <source>
        <dbReference type="SAM" id="Phobius"/>
    </source>
</evidence>
<dbReference type="Pfam" id="PF06210">
    <property type="entry name" value="DUF1003"/>
    <property type="match status" value="1"/>
</dbReference>
<gene>
    <name evidence="2" type="ORF">B7R21_15810</name>
</gene>
<evidence type="ECO:0008006" key="4">
    <source>
        <dbReference type="Google" id="ProtNLM"/>
    </source>
</evidence>
<evidence type="ECO:0000313" key="2">
    <source>
        <dbReference type="EMBL" id="RFA07764.1"/>
    </source>
</evidence>
<proteinExistence type="predicted"/>
<keyword evidence="1" id="KW-0812">Transmembrane</keyword>
<sequence>MGSWPFIGIFITLMGVWAGVNTIALKDGSWDPYPYILLNLFLSMLAGLQGAILLIAAKRQDSISAAMAKHDFDTNVASKTEIDRLLQLGEQHLQMITELTELVNAFATSAAARA</sequence>
<dbReference type="PANTHER" id="PTHR41386:SF1">
    <property type="entry name" value="MEMBRANE PROTEIN"/>
    <property type="match status" value="1"/>
</dbReference>
<dbReference type="Proteomes" id="UP000256709">
    <property type="component" value="Unassembled WGS sequence"/>
</dbReference>
<keyword evidence="1" id="KW-1133">Transmembrane helix</keyword>
<protein>
    <recommendedName>
        <fullName evidence="4">DUF1003 domain-containing protein</fullName>
    </recommendedName>
</protein>
<comment type="caution">
    <text evidence="2">The sequence shown here is derived from an EMBL/GenBank/DDBJ whole genome shotgun (WGS) entry which is preliminary data.</text>
</comment>
<reference evidence="2 3" key="1">
    <citation type="submission" date="2017-04" db="EMBL/GenBank/DDBJ databases">
        <title>Comparative genome analysis of Subtercola boreus.</title>
        <authorList>
            <person name="Cho Y.-J."/>
            <person name="Cho A."/>
            <person name="Kim O.-S."/>
            <person name="Lee J.-I."/>
        </authorList>
    </citation>
    <scope>NUCLEOTIDE SEQUENCE [LARGE SCALE GENOMIC DNA]</scope>
    <source>
        <strain evidence="2 3">P27444</strain>
    </source>
</reference>
<keyword evidence="1" id="KW-0472">Membrane</keyword>
<dbReference type="OrthoDB" id="9795736at2"/>
<feature type="transmembrane region" description="Helical" evidence="1">
    <location>
        <begin position="7"/>
        <end position="24"/>
    </location>
</feature>
<dbReference type="InterPro" id="IPR010406">
    <property type="entry name" value="DUF1003"/>
</dbReference>
<feature type="transmembrane region" description="Helical" evidence="1">
    <location>
        <begin position="36"/>
        <end position="57"/>
    </location>
</feature>